<accession>A0A1J5QB68</accession>
<name>A0A1J5QB68_9ZZZZ</name>
<organism evidence="1">
    <name type="scientific">mine drainage metagenome</name>
    <dbReference type="NCBI Taxonomy" id="410659"/>
    <lineage>
        <taxon>unclassified sequences</taxon>
        <taxon>metagenomes</taxon>
        <taxon>ecological metagenomes</taxon>
    </lineage>
</organism>
<sequence length="48" mass="5209">MPDSVPGIEKVLFVPVLNRPAPIPTAATIATQVSSTRTRAPNAQWPRR</sequence>
<evidence type="ECO:0000313" key="1">
    <source>
        <dbReference type="EMBL" id="OIQ80434.1"/>
    </source>
</evidence>
<protein>
    <submittedName>
        <fullName evidence="1">Uncharacterized protein</fullName>
    </submittedName>
</protein>
<reference evidence="1" key="1">
    <citation type="submission" date="2016-10" db="EMBL/GenBank/DDBJ databases">
        <title>Sequence of Gallionella enrichment culture.</title>
        <authorList>
            <person name="Poehlein A."/>
            <person name="Muehling M."/>
            <person name="Daniel R."/>
        </authorList>
    </citation>
    <scope>NUCLEOTIDE SEQUENCE</scope>
</reference>
<comment type="caution">
    <text evidence="1">The sequence shown here is derived from an EMBL/GenBank/DDBJ whole genome shotgun (WGS) entry which is preliminary data.</text>
</comment>
<proteinExistence type="predicted"/>
<dbReference type="AlphaFoldDB" id="A0A1J5QB68"/>
<gene>
    <name evidence="1" type="ORF">GALL_378160</name>
</gene>
<dbReference type="EMBL" id="MLJW01001061">
    <property type="protein sequence ID" value="OIQ80434.1"/>
    <property type="molecule type" value="Genomic_DNA"/>
</dbReference>